<keyword evidence="6" id="KW-0812">Transmembrane</keyword>
<evidence type="ECO:0000256" key="1">
    <source>
        <dbReference type="ARBA" id="ARBA00000085"/>
    </source>
</evidence>
<evidence type="ECO:0000256" key="13">
    <source>
        <dbReference type="SAM" id="Coils"/>
    </source>
</evidence>
<evidence type="ECO:0000313" key="17">
    <source>
        <dbReference type="EMBL" id="WQD38200.1"/>
    </source>
</evidence>
<dbReference type="Pfam" id="PF02518">
    <property type="entry name" value="HATPase_c"/>
    <property type="match status" value="1"/>
</dbReference>
<sequence>MSKPENSTSASHLLSILMQSTEATAIYSSEDIIIEYANNAMLGFWGKEPGIIGMKLEEGVPELKSQPFKLMLQEVLRTGITDEGVIAAETRIDGELVTRQYAYRYKKVMTPDGQALLLHTAADVTTQLEGVRALEYANAQTLALNREQQLNEQLATVNEELLASNEELIQTREMLASLNAVLEDKVSVRTKDLAQSETALKAANEELSAINEELFTTNEELVESERKLQQLLRELAGSEHKIRNMVAGAPFPIGVYTGREMRIELVNQSIMDVWGKGNDVVGKTYHEVLPELKGTGIYEQLDRVFMEGRPFHARNQRVDLVVDGRLQPFYFNYSFTALYDDDGRIYGVMNTAAEVTDVVIAKQKIEQSERNLHNMILQAPVAMCIMLGPEHVITVANKLMIGLWGKTEQDVINRPVFDALPDARHQGLEEIINQVYTTGTTFSANERPVTLLRNGQWDTVYQNFVYEPYRDENGGVQGIIAITIDVTAQVLARRHTEENEKQFRFLLNAMPQQVWTAAPDGTFTYLNEVMIRNFDRSFEDIISQGWEVFIHPEDLPDALNRWHRCLQSKQQYIAEFRLKFSDGYYYWHLARAVPMIENGKVSFWLGTNTNIHQQKLNENMKDEFISIASHELKTPLTTIKGFFQLIKRDVTEQTSLGGFVVKAERQVERLSRLIEDLLDVSKINAGKMVYNKEPFNFSSLLADTVESIQHTTTTHQIELHSGCDIQFYGDQLRIEQVLINLLNNAIKYSPASRKIVVRCETENNNLVVSVEDLGVGIAEEHLKSLFNRFYRVDNSSARFQGLGLGLFIANEIVKRHGGSFWIESVPGRGSTFSFLLPLNGKQEFTDKATDHQTYYEGSFIRIHYQKKAQYLDVEWIGYQNYDSVVKGCGIMMDLMQKNNCYHILNDNTLVKGNWSEAADWGSSVWFPAMAEAGLKKFAWIYSPSTFSRIAANKSLPSDYEAVQVAFFDNKEAALSWLTQQ</sequence>
<dbReference type="SMART" id="SM00388">
    <property type="entry name" value="HisKA"/>
    <property type="match status" value="1"/>
</dbReference>
<accession>A0ABZ0W883</accession>
<evidence type="ECO:0000259" key="16">
    <source>
        <dbReference type="PROSITE" id="PS50113"/>
    </source>
</evidence>
<evidence type="ECO:0000313" key="18">
    <source>
        <dbReference type="Proteomes" id="UP001325680"/>
    </source>
</evidence>
<dbReference type="InterPro" id="IPR036890">
    <property type="entry name" value="HATPase_C_sf"/>
</dbReference>
<dbReference type="PROSITE" id="PS50113">
    <property type="entry name" value="PAC"/>
    <property type="match status" value="1"/>
</dbReference>
<dbReference type="Pfam" id="PF08447">
    <property type="entry name" value="PAS_3"/>
    <property type="match status" value="1"/>
</dbReference>
<evidence type="ECO:0000259" key="14">
    <source>
        <dbReference type="PROSITE" id="PS50109"/>
    </source>
</evidence>
<dbReference type="PANTHER" id="PTHR42878:SF7">
    <property type="entry name" value="SENSOR HISTIDINE KINASE GLRK"/>
    <property type="match status" value="1"/>
</dbReference>
<dbReference type="InterPro" id="IPR000700">
    <property type="entry name" value="PAS-assoc_C"/>
</dbReference>
<dbReference type="PANTHER" id="PTHR42878">
    <property type="entry name" value="TWO-COMPONENT HISTIDINE KINASE"/>
    <property type="match status" value="1"/>
</dbReference>
<dbReference type="InterPro" id="IPR035965">
    <property type="entry name" value="PAS-like_dom_sf"/>
</dbReference>
<keyword evidence="9" id="KW-0067">ATP-binding</keyword>
<keyword evidence="10" id="KW-1133">Transmembrane helix</keyword>
<evidence type="ECO:0000256" key="12">
    <source>
        <dbReference type="ARBA" id="ARBA00023136"/>
    </source>
</evidence>
<organism evidence="17 18">
    <name type="scientific">Niabella yanshanensis</name>
    <dbReference type="NCBI Taxonomy" id="577386"/>
    <lineage>
        <taxon>Bacteria</taxon>
        <taxon>Pseudomonadati</taxon>
        <taxon>Bacteroidota</taxon>
        <taxon>Chitinophagia</taxon>
        <taxon>Chitinophagales</taxon>
        <taxon>Chitinophagaceae</taxon>
        <taxon>Niabella</taxon>
    </lineage>
</organism>
<dbReference type="Pfam" id="PF00512">
    <property type="entry name" value="HisKA"/>
    <property type="match status" value="1"/>
</dbReference>
<dbReference type="SUPFAM" id="SSF55785">
    <property type="entry name" value="PYP-like sensor domain (PAS domain)"/>
    <property type="match status" value="4"/>
</dbReference>
<dbReference type="CDD" id="cd00082">
    <property type="entry name" value="HisKA"/>
    <property type="match status" value="1"/>
</dbReference>
<dbReference type="InterPro" id="IPR013655">
    <property type="entry name" value="PAS_fold_3"/>
</dbReference>
<dbReference type="SMART" id="SM00387">
    <property type="entry name" value="HATPase_c"/>
    <property type="match status" value="1"/>
</dbReference>
<dbReference type="SUPFAM" id="SSF55874">
    <property type="entry name" value="ATPase domain of HSP90 chaperone/DNA topoisomerase II/histidine kinase"/>
    <property type="match status" value="1"/>
</dbReference>
<dbReference type="SMART" id="SM00091">
    <property type="entry name" value="PAS"/>
    <property type="match status" value="4"/>
</dbReference>
<dbReference type="Gene3D" id="3.30.450.20">
    <property type="entry name" value="PAS domain"/>
    <property type="match status" value="4"/>
</dbReference>
<dbReference type="InterPro" id="IPR005467">
    <property type="entry name" value="His_kinase_dom"/>
</dbReference>
<keyword evidence="8" id="KW-0418">Kinase</keyword>
<keyword evidence="18" id="KW-1185">Reference proteome</keyword>
<evidence type="ECO:0000256" key="10">
    <source>
        <dbReference type="ARBA" id="ARBA00022989"/>
    </source>
</evidence>
<dbReference type="Gene3D" id="1.10.287.130">
    <property type="match status" value="1"/>
</dbReference>
<keyword evidence="7" id="KW-0547">Nucleotide-binding</keyword>
<dbReference type="InterPro" id="IPR001610">
    <property type="entry name" value="PAC"/>
</dbReference>
<evidence type="ECO:0000256" key="6">
    <source>
        <dbReference type="ARBA" id="ARBA00022692"/>
    </source>
</evidence>
<dbReference type="Proteomes" id="UP001325680">
    <property type="component" value="Chromosome"/>
</dbReference>
<dbReference type="InterPro" id="IPR013656">
    <property type="entry name" value="PAS_4"/>
</dbReference>
<dbReference type="InterPro" id="IPR036097">
    <property type="entry name" value="HisK_dim/P_sf"/>
</dbReference>
<reference evidence="17 18" key="1">
    <citation type="submission" date="2023-12" db="EMBL/GenBank/DDBJ databases">
        <title>Genome sequencing and assembly of bacterial species from a model synthetic community.</title>
        <authorList>
            <person name="Hogle S.L."/>
        </authorList>
    </citation>
    <scope>NUCLEOTIDE SEQUENCE [LARGE SCALE GENOMIC DNA]</scope>
    <source>
        <strain evidence="17 18">HAMBI_3031</strain>
    </source>
</reference>
<evidence type="ECO:0000256" key="3">
    <source>
        <dbReference type="ARBA" id="ARBA00012438"/>
    </source>
</evidence>
<dbReference type="InterPro" id="IPR004358">
    <property type="entry name" value="Sig_transdc_His_kin-like_C"/>
</dbReference>
<feature type="domain" description="PAC" evidence="16">
    <location>
        <begin position="445"/>
        <end position="498"/>
    </location>
</feature>
<evidence type="ECO:0000256" key="5">
    <source>
        <dbReference type="ARBA" id="ARBA00022679"/>
    </source>
</evidence>
<dbReference type="NCBIfam" id="TIGR00229">
    <property type="entry name" value="sensory_box"/>
    <property type="match status" value="2"/>
</dbReference>
<evidence type="ECO:0000256" key="7">
    <source>
        <dbReference type="ARBA" id="ARBA00022741"/>
    </source>
</evidence>
<keyword evidence="13" id="KW-0175">Coiled coil</keyword>
<keyword evidence="12" id="KW-0472">Membrane</keyword>
<evidence type="ECO:0000256" key="9">
    <source>
        <dbReference type="ARBA" id="ARBA00022840"/>
    </source>
</evidence>
<comment type="subcellular location">
    <subcellularLocation>
        <location evidence="2">Membrane</location>
        <topology evidence="2">Multi-pass membrane protein</topology>
    </subcellularLocation>
</comment>
<dbReference type="InterPro" id="IPR003661">
    <property type="entry name" value="HisK_dim/P_dom"/>
</dbReference>
<dbReference type="RefSeq" id="WP_114790939.1">
    <property type="nucleotide sequence ID" value="NZ_CP139960.1"/>
</dbReference>
<dbReference type="PROSITE" id="PS50112">
    <property type="entry name" value="PAS"/>
    <property type="match status" value="1"/>
</dbReference>
<dbReference type="InterPro" id="IPR000014">
    <property type="entry name" value="PAS"/>
</dbReference>
<evidence type="ECO:0000256" key="8">
    <source>
        <dbReference type="ARBA" id="ARBA00022777"/>
    </source>
</evidence>
<gene>
    <name evidence="17" type="ORF">U0035_21250</name>
</gene>
<proteinExistence type="predicted"/>
<evidence type="ECO:0000256" key="2">
    <source>
        <dbReference type="ARBA" id="ARBA00004141"/>
    </source>
</evidence>
<dbReference type="Pfam" id="PF08448">
    <property type="entry name" value="PAS_4"/>
    <property type="match status" value="2"/>
</dbReference>
<evidence type="ECO:0000256" key="4">
    <source>
        <dbReference type="ARBA" id="ARBA00022553"/>
    </source>
</evidence>
<dbReference type="InterPro" id="IPR003594">
    <property type="entry name" value="HATPase_dom"/>
</dbReference>
<dbReference type="CDD" id="cd00075">
    <property type="entry name" value="HATPase"/>
    <property type="match status" value="1"/>
</dbReference>
<dbReference type="CDD" id="cd00130">
    <property type="entry name" value="PAS"/>
    <property type="match status" value="2"/>
</dbReference>
<dbReference type="EC" id="2.7.13.3" evidence="3"/>
<dbReference type="PRINTS" id="PR00344">
    <property type="entry name" value="BCTRLSENSOR"/>
</dbReference>
<keyword evidence="11" id="KW-0902">Two-component regulatory system</keyword>
<evidence type="ECO:0000259" key="15">
    <source>
        <dbReference type="PROSITE" id="PS50112"/>
    </source>
</evidence>
<dbReference type="EMBL" id="CP139960">
    <property type="protein sequence ID" value="WQD38200.1"/>
    <property type="molecule type" value="Genomic_DNA"/>
</dbReference>
<dbReference type="InterPro" id="IPR050351">
    <property type="entry name" value="BphY/WalK/GraS-like"/>
</dbReference>
<dbReference type="SUPFAM" id="SSF47384">
    <property type="entry name" value="Homodimeric domain of signal transducing histidine kinase"/>
    <property type="match status" value="1"/>
</dbReference>
<dbReference type="Gene3D" id="3.30.565.10">
    <property type="entry name" value="Histidine kinase-like ATPase, C-terminal domain"/>
    <property type="match status" value="1"/>
</dbReference>
<feature type="coiled-coil region" evidence="13">
    <location>
        <begin position="193"/>
        <end position="241"/>
    </location>
</feature>
<name>A0ABZ0W883_9BACT</name>
<feature type="domain" description="Histidine kinase" evidence="14">
    <location>
        <begin position="627"/>
        <end position="840"/>
    </location>
</feature>
<keyword evidence="5" id="KW-0808">Transferase</keyword>
<dbReference type="PROSITE" id="PS50109">
    <property type="entry name" value="HIS_KIN"/>
    <property type="match status" value="1"/>
</dbReference>
<dbReference type="SMART" id="SM00086">
    <property type="entry name" value="PAC"/>
    <property type="match status" value="2"/>
</dbReference>
<evidence type="ECO:0000256" key="11">
    <source>
        <dbReference type="ARBA" id="ARBA00023012"/>
    </source>
</evidence>
<feature type="domain" description="PAS" evidence="15">
    <location>
        <begin position="499"/>
        <end position="569"/>
    </location>
</feature>
<comment type="catalytic activity">
    <reaction evidence="1">
        <text>ATP + protein L-histidine = ADP + protein N-phospho-L-histidine.</text>
        <dbReference type="EC" id="2.7.13.3"/>
    </reaction>
</comment>
<protein>
    <recommendedName>
        <fullName evidence="3">histidine kinase</fullName>
        <ecNumber evidence="3">2.7.13.3</ecNumber>
    </recommendedName>
</protein>
<keyword evidence="4" id="KW-0597">Phosphoprotein</keyword>